<organism evidence="1 2">
    <name type="scientific">Coprinopsis cinerea (strain Okayama-7 / 130 / ATCC MYA-4618 / FGSC 9003)</name>
    <name type="common">Inky cap fungus</name>
    <name type="synonym">Hormographiella aspergillata</name>
    <dbReference type="NCBI Taxonomy" id="240176"/>
    <lineage>
        <taxon>Eukaryota</taxon>
        <taxon>Fungi</taxon>
        <taxon>Dikarya</taxon>
        <taxon>Basidiomycota</taxon>
        <taxon>Agaricomycotina</taxon>
        <taxon>Agaricomycetes</taxon>
        <taxon>Agaricomycetidae</taxon>
        <taxon>Agaricales</taxon>
        <taxon>Agaricineae</taxon>
        <taxon>Psathyrellaceae</taxon>
        <taxon>Coprinopsis</taxon>
    </lineage>
</organism>
<dbReference type="VEuPathDB" id="FungiDB:CC1G_08230"/>
<dbReference type="GeneID" id="6015976"/>
<accession>A8P7H8</accession>
<sequence>MRRVTRSVTRNQPIPGIPTVDIPPELISMIVDYLEDDRPSLKACSLVNNAWSQRARELLYREVFLGPPKPHIRCKQLRKVFQAHPRLAKGTRTLAIVERAKSVKTDFADGWLVSSKEIASLLPLFTSLEEIQIVGDPEYLNWGLVPVDTREAFFDLFSRPHVKTIILDGIFNMQITPLVFLPHLEVLEIRQVEVYRGEEDAFLPLNKPSRIDAGKVKGLRALDVCDSPTALDVFFKCLEVAGPDPRPDGSRAAVLDLQRLEELWLCTTKDEETYPGFETVAVATLKNCSNVTFYSLTLDHGFSPTVFEVNGFRNLTTFCIHFTIDMIHIWSWNDGEGGKILEGLEALSVHPSPPPLQRFGLMIESMDPKETGIDFDTHVRNSFVHRTVWLRHAAHALAKFPKLQSVYVMLEVSATGTVLPPETWRDFVREVEGQLSPITSGKSVTSLDATR</sequence>
<dbReference type="AlphaFoldDB" id="A8P7H8"/>
<protein>
    <submittedName>
        <fullName evidence="1">Uncharacterized protein</fullName>
    </submittedName>
</protein>
<evidence type="ECO:0000313" key="2">
    <source>
        <dbReference type="Proteomes" id="UP000001861"/>
    </source>
</evidence>
<dbReference type="Proteomes" id="UP000001861">
    <property type="component" value="Unassembled WGS sequence"/>
</dbReference>
<keyword evidence="2" id="KW-1185">Reference proteome</keyword>
<name>A8P7H8_COPC7</name>
<dbReference type="KEGG" id="cci:CC1G_08230"/>
<proteinExistence type="predicted"/>
<dbReference type="InParanoid" id="A8P7H8"/>
<dbReference type="OMA" id="EEMAGAC"/>
<comment type="caution">
    <text evidence="1">The sequence shown here is derived from an EMBL/GenBank/DDBJ whole genome shotgun (WGS) entry which is preliminary data.</text>
</comment>
<dbReference type="EMBL" id="AACS02000005">
    <property type="protein sequence ID" value="EAU82479.2"/>
    <property type="molecule type" value="Genomic_DNA"/>
</dbReference>
<dbReference type="OrthoDB" id="2788229at2759"/>
<dbReference type="RefSeq" id="XP_001839363.2">
    <property type="nucleotide sequence ID" value="XM_001839311.2"/>
</dbReference>
<gene>
    <name evidence="1" type="ORF">CC1G_08230</name>
</gene>
<dbReference type="HOGENOM" id="CLU_586608_0_0_1"/>
<reference evidence="1 2" key="1">
    <citation type="journal article" date="2010" name="Proc. Natl. Acad. Sci. U.S.A.">
        <title>Insights into evolution of multicellular fungi from the assembled chromosomes of the mushroom Coprinopsis cinerea (Coprinus cinereus).</title>
        <authorList>
            <person name="Stajich J.E."/>
            <person name="Wilke S.K."/>
            <person name="Ahren D."/>
            <person name="Au C.H."/>
            <person name="Birren B.W."/>
            <person name="Borodovsky M."/>
            <person name="Burns C."/>
            <person name="Canback B."/>
            <person name="Casselton L.A."/>
            <person name="Cheng C.K."/>
            <person name="Deng J."/>
            <person name="Dietrich F.S."/>
            <person name="Fargo D.C."/>
            <person name="Farman M.L."/>
            <person name="Gathman A.C."/>
            <person name="Goldberg J."/>
            <person name="Guigo R."/>
            <person name="Hoegger P.J."/>
            <person name="Hooker J.B."/>
            <person name="Huggins A."/>
            <person name="James T.Y."/>
            <person name="Kamada T."/>
            <person name="Kilaru S."/>
            <person name="Kodira C."/>
            <person name="Kues U."/>
            <person name="Kupfer D."/>
            <person name="Kwan H.S."/>
            <person name="Lomsadze A."/>
            <person name="Li W."/>
            <person name="Lilly W.W."/>
            <person name="Ma L.J."/>
            <person name="Mackey A.J."/>
            <person name="Manning G."/>
            <person name="Martin F."/>
            <person name="Muraguchi H."/>
            <person name="Natvig D.O."/>
            <person name="Palmerini H."/>
            <person name="Ramesh M.A."/>
            <person name="Rehmeyer C.J."/>
            <person name="Roe B.A."/>
            <person name="Shenoy N."/>
            <person name="Stanke M."/>
            <person name="Ter-Hovhannisyan V."/>
            <person name="Tunlid A."/>
            <person name="Velagapudi R."/>
            <person name="Vision T.J."/>
            <person name="Zeng Q."/>
            <person name="Zolan M.E."/>
            <person name="Pukkila P.J."/>
        </authorList>
    </citation>
    <scope>NUCLEOTIDE SEQUENCE [LARGE SCALE GENOMIC DNA]</scope>
    <source>
        <strain evidence="2">Okayama-7 / 130 / ATCC MYA-4618 / FGSC 9003</strain>
    </source>
</reference>
<evidence type="ECO:0000313" key="1">
    <source>
        <dbReference type="EMBL" id="EAU82479.2"/>
    </source>
</evidence>